<evidence type="ECO:0000313" key="2">
    <source>
        <dbReference type="Proteomes" id="UP001172101"/>
    </source>
</evidence>
<evidence type="ECO:0000313" key="1">
    <source>
        <dbReference type="EMBL" id="KAK0722919.1"/>
    </source>
</evidence>
<dbReference type="RefSeq" id="XP_060298843.1">
    <property type="nucleotide sequence ID" value="XM_060437272.1"/>
</dbReference>
<sequence length="88" mass="9982">NANSTVYQKYYHNAKINAVIQDAFLGRGTQTPYLAILNHIGLRLDESAPKRVPDEMMRMIGPNAAVRRLEQKLEALQTALRQKYGRPS</sequence>
<organism evidence="1 2">
    <name type="scientific">Lasiosphaeria miniovina</name>
    <dbReference type="NCBI Taxonomy" id="1954250"/>
    <lineage>
        <taxon>Eukaryota</taxon>
        <taxon>Fungi</taxon>
        <taxon>Dikarya</taxon>
        <taxon>Ascomycota</taxon>
        <taxon>Pezizomycotina</taxon>
        <taxon>Sordariomycetes</taxon>
        <taxon>Sordariomycetidae</taxon>
        <taxon>Sordariales</taxon>
        <taxon>Lasiosphaeriaceae</taxon>
        <taxon>Lasiosphaeria</taxon>
    </lineage>
</organism>
<protein>
    <submittedName>
        <fullName evidence="1">Uncharacterized protein</fullName>
    </submittedName>
</protein>
<dbReference type="AlphaFoldDB" id="A0AA40AVV2"/>
<dbReference type="EMBL" id="JAUIRO010000003">
    <property type="protein sequence ID" value="KAK0722919.1"/>
    <property type="molecule type" value="Genomic_DNA"/>
</dbReference>
<keyword evidence="2" id="KW-1185">Reference proteome</keyword>
<dbReference type="Pfam" id="PF11917">
    <property type="entry name" value="DUF3435"/>
    <property type="match status" value="1"/>
</dbReference>
<gene>
    <name evidence="1" type="ORF">B0T26DRAFT_640837</name>
</gene>
<dbReference type="GeneID" id="85320542"/>
<feature type="non-terminal residue" evidence="1">
    <location>
        <position position="1"/>
    </location>
</feature>
<dbReference type="Proteomes" id="UP001172101">
    <property type="component" value="Unassembled WGS sequence"/>
</dbReference>
<comment type="caution">
    <text evidence="1">The sequence shown here is derived from an EMBL/GenBank/DDBJ whole genome shotgun (WGS) entry which is preliminary data.</text>
</comment>
<reference evidence="1" key="1">
    <citation type="submission" date="2023-06" db="EMBL/GenBank/DDBJ databases">
        <title>Genome-scale phylogeny and comparative genomics of the fungal order Sordariales.</title>
        <authorList>
            <consortium name="Lawrence Berkeley National Laboratory"/>
            <person name="Hensen N."/>
            <person name="Bonometti L."/>
            <person name="Westerberg I."/>
            <person name="Brannstrom I.O."/>
            <person name="Guillou S."/>
            <person name="Cros-Aarteil S."/>
            <person name="Calhoun S."/>
            <person name="Haridas S."/>
            <person name="Kuo A."/>
            <person name="Mondo S."/>
            <person name="Pangilinan J."/>
            <person name="Riley R."/>
            <person name="LaButti K."/>
            <person name="Andreopoulos B."/>
            <person name="Lipzen A."/>
            <person name="Chen C."/>
            <person name="Yanf M."/>
            <person name="Daum C."/>
            <person name="Ng V."/>
            <person name="Clum A."/>
            <person name="Steindorff A."/>
            <person name="Ohm R."/>
            <person name="Martin F."/>
            <person name="Silar P."/>
            <person name="Natvig D."/>
            <person name="Lalanne C."/>
            <person name="Gautier V."/>
            <person name="Ament-velasquez S.L."/>
            <person name="Kruys A."/>
            <person name="Hutchinson M.I."/>
            <person name="Powell A.J."/>
            <person name="Barry K."/>
            <person name="Miller A.N."/>
            <person name="Grigoriev I.V."/>
            <person name="Debuchy R."/>
            <person name="Gladieux P."/>
            <person name="Thoren M.H."/>
            <person name="Johannesson H."/>
        </authorList>
    </citation>
    <scope>NUCLEOTIDE SEQUENCE</scope>
    <source>
        <strain evidence="1">SMH2392-1A</strain>
    </source>
</reference>
<dbReference type="InterPro" id="IPR021842">
    <property type="entry name" value="DUF3435"/>
</dbReference>
<proteinExistence type="predicted"/>
<name>A0AA40AVV2_9PEZI</name>
<accession>A0AA40AVV2</accession>